<comment type="caution">
    <text evidence="1">The sequence shown here is derived from an EMBL/GenBank/DDBJ whole genome shotgun (WGS) entry which is preliminary data.</text>
</comment>
<reference evidence="1 2" key="1">
    <citation type="submission" date="2020-05" db="EMBL/GenBank/DDBJ databases">
        <authorList>
            <person name="Whitworth D."/>
        </authorList>
    </citation>
    <scope>NUCLEOTIDE SEQUENCE [LARGE SCALE GENOMIC DNA]</scope>
    <source>
        <strain evidence="1 2">AM005</strain>
    </source>
</reference>
<dbReference type="RefSeq" id="WP_171445468.1">
    <property type="nucleotide sequence ID" value="NZ_JABFNS010000035.1"/>
</dbReference>
<sequence length="168" mass="17454">MQMQTGRHWQRSVLAAVTALVLSACNLGDAHEESLELGSSEAELSCQVSQQCADGTSITCASASGICASGADNGGWVECNGSRTYCPTTTPCTCESTQRTSQGYASGFNCPAAWSLAEENALVLAEQACPRGLCNVVTTQGTCTRVNATTMRAGFTATYSCMGPPNCQ</sequence>
<proteinExistence type="predicted"/>
<organism evidence="1 2">
    <name type="scientific">Myxococcus xanthus</name>
    <dbReference type="NCBI Taxonomy" id="34"/>
    <lineage>
        <taxon>Bacteria</taxon>
        <taxon>Pseudomonadati</taxon>
        <taxon>Myxococcota</taxon>
        <taxon>Myxococcia</taxon>
        <taxon>Myxococcales</taxon>
        <taxon>Cystobacterineae</taxon>
        <taxon>Myxococcaceae</taxon>
        <taxon>Myxococcus</taxon>
    </lineage>
</organism>
<dbReference type="Proteomes" id="UP000533080">
    <property type="component" value="Unassembled WGS sequence"/>
</dbReference>
<protein>
    <recommendedName>
        <fullName evidence="3">Lipoprotein</fullName>
    </recommendedName>
</protein>
<accession>A0A7Y4MWG5</accession>
<dbReference type="EMBL" id="JABFNT010000236">
    <property type="protein sequence ID" value="NOJ83758.1"/>
    <property type="molecule type" value="Genomic_DNA"/>
</dbReference>
<name>A0A7Y4MWG5_MYXXA</name>
<dbReference type="AlphaFoldDB" id="A0A7Y4MWG5"/>
<dbReference type="PROSITE" id="PS51257">
    <property type="entry name" value="PROKAR_LIPOPROTEIN"/>
    <property type="match status" value="1"/>
</dbReference>
<evidence type="ECO:0008006" key="3">
    <source>
        <dbReference type="Google" id="ProtNLM"/>
    </source>
</evidence>
<gene>
    <name evidence="1" type="ORF">HNV28_36535</name>
</gene>
<evidence type="ECO:0000313" key="2">
    <source>
        <dbReference type="Proteomes" id="UP000533080"/>
    </source>
</evidence>
<evidence type="ECO:0000313" key="1">
    <source>
        <dbReference type="EMBL" id="NOJ83758.1"/>
    </source>
</evidence>